<sequence length="67" mass="7411">MIIVVNGKEVETSETGISIMGFINSKGLCPEQVVVEHNGQVVECEQWEQIKLQDNDHLEVLRFVGGG</sequence>
<dbReference type="InterPro" id="IPR003749">
    <property type="entry name" value="ThiS/MoaD-like"/>
</dbReference>
<dbReference type="PANTHER" id="PTHR34472:SF1">
    <property type="entry name" value="SULFUR CARRIER PROTEIN THIS"/>
    <property type="match status" value="1"/>
</dbReference>
<dbReference type="RefSeq" id="WP_069643690.1">
    <property type="nucleotide sequence ID" value="NZ_MIJE01000032.1"/>
</dbReference>
<protein>
    <submittedName>
        <fullName evidence="1">Thiamine biosynthesis protein ThiS</fullName>
    </submittedName>
</protein>
<dbReference type="NCBIfam" id="TIGR01683">
    <property type="entry name" value="thiS"/>
    <property type="match status" value="1"/>
</dbReference>
<dbReference type="InterPro" id="IPR012675">
    <property type="entry name" value="Beta-grasp_dom_sf"/>
</dbReference>
<dbReference type="Proteomes" id="UP000094296">
    <property type="component" value="Unassembled WGS sequence"/>
</dbReference>
<dbReference type="InterPro" id="IPR010035">
    <property type="entry name" value="Thi_S"/>
</dbReference>
<dbReference type="PANTHER" id="PTHR34472">
    <property type="entry name" value="SULFUR CARRIER PROTEIN THIS"/>
    <property type="match status" value="1"/>
</dbReference>
<dbReference type="SUPFAM" id="SSF54285">
    <property type="entry name" value="MoaD/ThiS"/>
    <property type="match status" value="1"/>
</dbReference>
<dbReference type="CDD" id="cd00565">
    <property type="entry name" value="Ubl_ThiS"/>
    <property type="match status" value="1"/>
</dbReference>
<gene>
    <name evidence="1" type="ORF">BHF68_08430</name>
</gene>
<proteinExistence type="predicted"/>
<comment type="caution">
    <text evidence="1">The sequence shown here is derived from an EMBL/GenBank/DDBJ whole genome shotgun (WGS) entry which is preliminary data.</text>
</comment>
<evidence type="ECO:0000313" key="1">
    <source>
        <dbReference type="EMBL" id="OEF96185.1"/>
    </source>
</evidence>
<dbReference type="InterPro" id="IPR016155">
    <property type="entry name" value="Mopterin_synth/thiamin_S_b"/>
</dbReference>
<accession>A0A1E5G016</accession>
<dbReference type="AlphaFoldDB" id="A0A1E5G016"/>
<name>A0A1E5G016_9FIRM</name>
<reference evidence="1 2" key="1">
    <citation type="submission" date="2016-09" db="EMBL/GenBank/DDBJ databases">
        <title>Draft genome sequence for the type strain of Desulfuribacillus alkaliarsenatis AHT28, an obligately anaerobic, sulfidogenic bacterium isolated from Russian soda lake sediments.</title>
        <authorList>
            <person name="Abin C.A."/>
            <person name="Hollibaugh J.T."/>
        </authorList>
    </citation>
    <scope>NUCLEOTIDE SEQUENCE [LARGE SCALE GENOMIC DNA]</scope>
    <source>
        <strain evidence="1 2">AHT28</strain>
    </source>
</reference>
<dbReference type="Gene3D" id="3.10.20.30">
    <property type="match status" value="1"/>
</dbReference>
<organism evidence="1 2">
    <name type="scientific">Desulfuribacillus alkaliarsenatis</name>
    <dbReference type="NCBI Taxonomy" id="766136"/>
    <lineage>
        <taxon>Bacteria</taxon>
        <taxon>Bacillati</taxon>
        <taxon>Bacillota</taxon>
        <taxon>Desulfuribacillia</taxon>
        <taxon>Desulfuribacillales</taxon>
        <taxon>Desulfuribacillaceae</taxon>
        <taxon>Desulfuribacillus</taxon>
    </lineage>
</organism>
<dbReference type="STRING" id="766136.BHF68_08430"/>
<dbReference type="OrthoDB" id="9798559at2"/>
<dbReference type="Pfam" id="PF02597">
    <property type="entry name" value="ThiS"/>
    <property type="match status" value="1"/>
</dbReference>
<dbReference type="EMBL" id="MIJE01000032">
    <property type="protein sequence ID" value="OEF96185.1"/>
    <property type="molecule type" value="Genomic_DNA"/>
</dbReference>
<keyword evidence="2" id="KW-1185">Reference proteome</keyword>
<evidence type="ECO:0000313" key="2">
    <source>
        <dbReference type="Proteomes" id="UP000094296"/>
    </source>
</evidence>